<dbReference type="InterPro" id="IPR003961">
    <property type="entry name" value="FN3_dom"/>
</dbReference>
<dbReference type="Pfam" id="PF17957">
    <property type="entry name" value="Big_7"/>
    <property type="match status" value="1"/>
</dbReference>
<dbReference type="InterPro" id="IPR013766">
    <property type="entry name" value="Thioredoxin_domain"/>
</dbReference>
<dbReference type="InterPro" id="IPR015914">
    <property type="entry name" value="PAPs_N"/>
</dbReference>
<dbReference type="SUPFAM" id="SSF52833">
    <property type="entry name" value="Thioredoxin-like"/>
    <property type="match status" value="1"/>
</dbReference>
<dbReference type="EMBL" id="MGFX01000001">
    <property type="protein sequence ID" value="OGM15660.1"/>
    <property type="molecule type" value="Genomic_DNA"/>
</dbReference>
<dbReference type="InterPro" id="IPR008969">
    <property type="entry name" value="CarboxyPept-like_regulatory"/>
</dbReference>
<protein>
    <recommendedName>
        <fullName evidence="5">Fibronectin type-III domain-containing protein</fullName>
    </recommendedName>
</protein>
<dbReference type="PANTHER" id="PTHR42852">
    <property type="entry name" value="THIOL:DISULFIDE INTERCHANGE PROTEIN DSBE"/>
    <property type="match status" value="1"/>
</dbReference>
<dbReference type="CDD" id="cd02966">
    <property type="entry name" value="TlpA_like_family"/>
    <property type="match status" value="1"/>
</dbReference>
<evidence type="ECO:0008006" key="5">
    <source>
        <dbReference type="Google" id="ProtNLM"/>
    </source>
</evidence>
<dbReference type="Proteomes" id="UP000177382">
    <property type="component" value="Unassembled WGS sequence"/>
</dbReference>
<proteinExistence type="predicted"/>
<organism evidence="3 4">
    <name type="scientific">Candidatus Woesebacteria bacterium RBG_16_42_24</name>
    <dbReference type="NCBI Taxonomy" id="1802485"/>
    <lineage>
        <taxon>Bacteria</taxon>
        <taxon>Candidatus Woeseibacteriota</taxon>
    </lineage>
</organism>
<dbReference type="SMART" id="SM00060">
    <property type="entry name" value="FN3"/>
    <property type="match status" value="1"/>
</dbReference>
<evidence type="ECO:0000313" key="4">
    <source>
        <dbReference type="Proteomes" id="UP000177382"/>
    </source>
</evidence>
<dbReference type="Pfam" id="PF00578">
    <property type="entry name" value="AhpC-TSA"/>
    <property type="match status" value="1"/>
</dbReference>
<dbReference type="InterPro" id="IPR000866">
    <property type="entry name" value="AhpC/TSA"/>
</dbReference>
<dbReference type="CDD" id="cd00063">
    <property type="entry name" value="FN3"/>
    <property type="match status" value="1"/>
</dbReference>
<dbReference type="InterPro" id="IPR014756">
    <property type="entry name" value="Ig_E-set"/>
</dbReference>
<comment type="caution">
    <text evidence="3">The sequence shown here is derived from an EMBL/GenBank/DDBJ whole genome shotgun (WGS) entry which is preliminary data.</text>
</comment>
<feature type="domain" description="Thioredoxin" evidence="2">
    <location>
        <begin position="598"/>
        <end position="730"/>
    </location>
</feature>
<dbReference type="STRING" id="1802485.A2V97_02620"/>
<evidence type="ECO:0000259" key="2">
    <source>
        <dbReference type="PROSITE" id="PS51352"/>
    </source>
</evidence>
<feature type="domain" description="Fibronectin type-III" evidence="1">
    <location>
        <begin position="160"/>
        <end position="248"/>
    </location>
</feature>
<dbReference type="PROSITE" id="PS50853">
    <property type="entry name" value="FN3"/>
    <property type="match status" value="1"/>
</dbReference>
<dbReference type="GO" id="GO:0016491">
    <property type="term" value="F:oxidoreductase activity"/>
    <property type="evidence" value="ECO:0007669"/>
    <property type="project" value="InterPro"/>
</dbReference>
<dbReference type="InterPro" id="IPR013783">
    <property type="entry name" value="Ig-like_fold"/>
</dbReference>
<gene>
    <name evidence="3" type="ORF">A2V97_02620</name>
</gene>
<dbReference type="PROSITE" id="PS51352">
    <property type="entry name" value="THIOREDOXIN_2"/>
    <property type="match status" value="1"/>
</dbReference>
<dbReference type="Pfam" id="PF16656">
    <property type="entry name" value="Pur_ac_phosph_N"/>
    <property type="match status" value="1"/>
</dbReference>
<sequence>MPKLRLFACLLLVLVLVIFNFASKVSKAAISSCDGEVDPTTVLINASPNLTFTLNNNDSNAIVWLKFTAPSSNFTITDGSADGMTATIDSGTVIRFTSGNFPGSSTKDFNVSVSTGSSAVAAASWTVQASDSSDGSNPTTCTGSFSVAISSTPADVNPPTISSLTITDVSQTSVKITWTTDEAATSVVNYGTTASYGSTKSDSTLVTSHSVEVTGLSSNTTYHYSIQSADADGNSTETNDNTFVSSKASTTVTTTTTTTTTVTKTATDTSLPAVSITTDLSGVFSQSPTISGKASDDVGVTQVEYSIDGGRNWLPVDDFGAIGAKSTTFEFTPEIIDDGNYKIKVRATDPSGNKVTSKEYTLIIDRLPPQVGGALFSLGPMILTPDSSGVIKTITGLDTSVTLSASGGPVSLDLFSDSQLFSMVKNVESGFWKGVLSFAKEGTFFLTTKSVDGAQNITEEKLATIISLPAGKVMASGDYQVEAVVSVFIYEPTLGKFLLWDGEAFGQENPQKTDADGAYKLILPSGKYYLDVSASGFKGVRSSIFELNKPTPVNQNFVLEKSLGISLGGLFIGLPDFRSRVDEFETSQLTTELLGDNKAVGSVLPDFVLETQETTVSNISILGKPTVISFVSTWVPTTSDQIGALEAFSQDYESVNVYAVAEQEGRSKIETFKKRGGYKLNIVADPDGLLIQDLGIRHFPSHVFLDRKGVVQKVAVGFLTKDELVDNLLD</sequence>
<reference evidence="3 4" key="1">
    <citation type="journal article" date="2016" name="Nat. Commun.">
        <title>Thousands of microbial genomes shed light on interconnected biogeochemical processes in an aquifer system.</title>
        <authorList>
            <person name="Anantharaman K."/>
            <person name="Brown C.T."/>
            <person name="Hug L.A."/>
            <person name="Sharon I."/>
            <person name="Castelle C.J."/>
            <person name="Probst A.J."/>
            <person name="Thomas B.C."/>
            <person name="Singh A."/>
            <person name="Wilkins M.J."/>
            <person name="Karaoz U."/>
            <person name="Brodie E.L."/>
            <person name="Williams K.H."/>
            <person name="Hubbard S.S."/>
            <person name="Banfield J.F."/>
        </authorList>
    </citation>
    <scope>NUCLEOTIDE SEQUENCE [LARGE SCALE GENOMIC DNA]</scope>
</reference>
<dbReference type="SUPFAM" id="SSF49464">
    <property type="entry name" value="Carboxypeptidase regulatory domain-like"/>
    <property type="match status" value="1"/>
</dbReference>
<dbReference type="GO" id="GO:0016209">
    <property type="term" value="F:antioxidant activity"/>
    <property type="evidence" value="ECO:0007669"/>
    <property type="project" value="InterPro"/>
</dbReference>
<dbReference type="Gene3D" id="2.60.40.10">
    <property type="entry name" value="Immunoglobulins"/>
    <property type="match status" value="2"/>
</dbReference>
<dbReference type="Gene3D" id="3.40.30.10">
    <property type="entry name" value="Glutaredoxin"/>
    <property type="match status" value="1"/>
</dbReference>
<dbReference type="InterPro" id="IPR008963">
    <property type="entry name" value="Purple_acid_Pase-like_N"/>
</dbReference>
<evidence type="ECO:0000259" key="1">
    <source>
        <dbReference type="PROSITE" id="PS50853"/>
    </source>
</evidence>
<name>A0A1F7XKZ2_9BACT</name>
<dbReference type="GO" id="GO:0046872">
    <property type="term" value="F:metal ion binding"/>
    <property type="evidence" value="ECO:0007669"/>
    <property type="project" value="InterPro"/>
</dbReference>
<accession>A0A1F7XKZ2</accession>
<dbReference type="GO" id="GO:0003993">
    <property type="term" value="F:acid phosphatase activity"/>
    <property type="evidence" value="ECO:0007669"/>
    <property type="project" value="InterPro"/>
</dbReference>
<dbReference type="PANTHER" id="PTHR42852:SF17">
    <property type="entry name" value="THIOREDOXIN-LIKE PROTEIN HI_1115"/>
    <property type="match status" value="1"/>
</dbReference>
<dbReference type="SUPFAM" id="SSF49363">
    <property type="entry name" value="Purple acid phosphatase, N-terminal domain"/>
    <property type="match status" value="1"/>
</dbReference>
<dbReference type="Gene3D" id="2.60.40.1120">
    <property type="entry name" value="Carboxypeptidase-like, regulatory domain"/>
    <property type="match status" value="1"/>
</dbReference>
<evidence type="ECO:0000313" key="3">
    <source>
        <dbReference type="EMBL" id="OGM15660.1"/>
    </source>
</evidence>
<dbReference type="SUPFAM" id="SSF81296">
    <property type="entry name" value="E set domains"/>
    <property type="match status" value="1"/>
</dbReference>
<dbReference type="AlphaFoldDB" id="A0A1F7XKZ2"/>
<dbReference type="InterPro" id="IPR050553">
    <property type="entry name" value="Thioredoxin_ResA/DsbE_sf"/>
</dbReference>
<dbReference type="InterPro" id="IPR036249">
    <property type="entry name" value="Thioredoxin-like_sf"/>
</dbReference>